<dbReference type="EMBL" id="CP002838">
    <property type="protein sequence ID" value="AEM39232.1"/>
    <property type="molecule type" value="Genomic_DNA"/>
</dbReference>
<keyword evidence="5 6" id="KW-0067">ATP-binding</keyword>
<dbReference type="GO" id="GO:0005737">
    <property type="term" value="C:cytoplasm"/>
    <property type="evidence" value="ECO:0007669"/>
    <property type="project" value="UniProtKB-SubCell"/>
</dbReference>
<dbReference type="HOGENOM" id="CLU_164833_2_0_2"/>
<dbReference type="Gene3D" id="3.30.1280.10">
    <property type="entry name" value="Phosphoribosylformylglycinamidine synthase subunit PurS"/>
    <property type="match status" value="1"/>
</dbReference>
<organism evidence="7 8">
    <name type="scientific">Pyrolobus fumarii (strain DSM 11204 / 1A)</name>
    <dbReference type="NCBI Taxonomy" id="694429"/>
    <lineage>
        <taxon>Archaea</taxon>
        <taxon>Thermoproteota</taxon>
        <taxon>Thermoprotei</taxon>
        <taxon>Desulfurococcales</taxon>
        <taxon>Pyrodictiaceae</taxon>
        <taxon>Pyrolobus</taxon>
    </lineage>
</organism>
<protein>
    <recommendedName>
        <fullName evidence="6">Phosphoribosylformylglycinamidine synthase subunit PurS</fullName>
        <shortName evidence="6">FGAM synthase</shortName>
        <ecNumber evidence="6">6.3.5.3</ecNumber>
    </recommendedName>
    <alternativeName>
        <fullName evidence="6">Formylglycinamide ribonucleotide amidotransferase subunit III</fullName>
        <shortName evidence="6">FGAR amidotransferase III</shortName>
        <shortName evidence="6">FGAR-AT III</shortName>
    </alternativeName>
    <alternativeName>
        <fullName evidence="6">Phosphoribosylformylglycinamidine synthase subunit III</fullName>
    </alternativeName>
</protein>
<dbReference type="GeneID" id="11138559"/>
<dbReference type="EC" id="6.3.5.3" evidence="6"/>
<dbReference type="KEGG" id="pfm:Pyrfu_1374"/>
<dbReference type="STRING" id="694429.Pyrfu_1374"/>
<keyword evidence="2 6" id="KW-0436">Ligase</keyword>
<gene>
    <name evidence="6" type="primary">purS</name>
    <name evidence="7" type="ordered locus">Pyrfu_1374</name>
</gene>
<proteinExistence type="inferred from homology"/>
<name>G0EGT4_PYRF1</name>
<keyword evidence="8" id="KW-1185">Reference proteome</keyword>
<dbReference type="GO" id="GO:0004642">
    <property type="term" value="F:phosphoribosylformylglycinamidine synthase activity"/>
    <property type="evidence" value="ECO:0007669"/>
    <property type="project" value="UniProtKB-UniRule"/>
</dbReference>
<keyword evidence="1 6" id="KW-0963">Cytoplasm</keyword>
<dbReference type="eggNOG" id="arCOG04462">
    <property type="taxonomic scope" value="Archaea"/>
</dbReference>
<evidence type="ECO:0000256" key="2">
    <source>
        <dbReference type="ARBA" id="ARBA00022598"/>
    </source>
</evidence>
<comment type="similarity">
    <text evidence="6">Belongs to the PurS family.</text>
</comment>
<comment type="pathway">
    <text evidence="6">Purine metabolism; IMP biosynthesis via de novo pathway; 5-amino-1-(5-phospho-D-ribosyl)imidazole from N(2)-formyl-N(1)-(5-phospho-D-ribosyl)glycinamide: step 1/2.</text>
</comment>
<dbReference type="RefSeq" id="WP_014026909.1">
    <property type="nucleotide sequence ID" value="NC_015931.1"/>
</dbReference>
<dbReference type="Pfam" id="PF02700">
    <property type="entry name" value="PurS"/>
    <property type="match status" value="1"/>
</dbReference>
<accession>G0EGT4</accession>
<dbReference type="GO" id="GO:0006189">
    <property type="term" value="P:'de novo' IMP biosynthetic process"/>
    <property type="evidence" value="ECO:0007669"/>
    <property type="project" value="UniProtKB-UniRule"/>
</dbReference>
<dbReference type="AlphaFoldDB" id="G0EGT4"/>
<dbReference type="GO" id="GO:0005524">
    <property type="term" value="F:ATP binding"/>
    <property type="evidence" value="ECO:0007669"/>
    <property type="project" value="UniProtKB-UniRule"/>
</dbReference>
<sequence length="86" mass="9918">MKLVVELLVFLKPLARDPEAETILSELKRLGYKWIAGLRVGKVYRFTLEARDCEEAERRVLELGEKLRFYNPVVHKAEARCLGESG</sequence>
<comment type="subunit">
    <text evidence="6">Part of the FGAM synthase complex composed of 1 PurL, 1 PurQ and 2 PurS subunits.</text>
</comment>
<evidence type="ECO:0000256" key="6">
    <source>
        <dbReference type="HAMAP-Rule" id="MF_01926"/>
    </source>
</evidence>
<dbReference type="Proteomes" id="UP000001037">
    <property type="component" value="Chromosome"/>
</dbReference>
<dbReference type="NCBIfam" id="TIGR00302">
    <property type="entry name" value="phosphoribosylformylglycinamidine synthase subunit PurS"/>
    <property type="match status" value="1"/>
</dbReference>
<comment type="catalytic activity">
    <reaction evidence="6">
        <text>N(2)-formyl-N(1)-(5-phospho-beta-D-ribosyl)glycinamide + L-glutamine + ATP + H2O = 2-formamido-N(1)-(5-O-phospho-beta-D-ribosyl)acetamidine + L-glutamate + ADP + phosphate + H(+)</text>
        <dbReference type="Rhea" id="RHEA:17129"/>
        <dbReference type="ChEBI" id="CHEBI:15377"/>
        <dbReference type="ChEBI" id="CHEBI:15378"/>
        <dbReference type="ChEBI" id="CHEBI:29985"/>
        <dbReference type="ChEBI" id="CHEBI:30616"/>
        <dbReference type="ChEBI" id="CHEBI:43474"/>
        <dbReference type="ChEBI" id="CHEBI:58359"/>
        <dbReference type="ChEBI" id="CHEBI:147286"/>
        <dbReference type="ChEBI" id="CHEBI:147287"/>
        <dbReference type="ChEBI" id="CHEBI:456216"/>
        <dbReference type="EC" id="6.3.5.3"/>
    </reaction>
</comment>
<dbReference type="PANTHER" id="PTHR34696:SF1">
    <property type="entry name" value="PHOSPHORIBOSYLFORMYLGLYCINAMIDINE SYNTHASE SUBUNIT PURS"/>
    <property type="match status" value="1"/>
</dbReference>
<evidence type="ECO:0000313" key="8">
    <source>
        <dbReference type="Proteomes" id="UP000001037"/>
    </source>
</evidence>
<dbReference type="UniPathway" id="UPA00074">
    <property type="reaction ID" value="UER00128"/>
</dbReference>
<dbReference type="OrthoDB" id="56303at2157"/>
<evidence type="ECO:0000313" key="7">
    <source>
        <dbReference type="EMBL" id="AEM39232.1"/>
    </source>
</evidence>
<dbReference type="SUPFAM" id="SSF82697">
    <property type="entry name" value="PurS-like"/>
    <property type="match status" value="1"/>
</dbReference>
<evidence type="ECO:0000256" key="1">
    <source>
        <dbReference type="ARBA" id="ARBA00022490"/>
    </source>
</evidence>
<reference evidence="7 8" key="1">
    <citation type="journal article" date="2011" name="Stand. Genomic Sci.">
        <title>Complete genome sequence of the hyperthermophilic chemolithoautotroph Pyrolobus fumarii type strain (1A).</title>
        <authorList>
            <person name="Anderson I."/>
            <person name="Goker M."/>
            <person name="Nolan M."/>
            <person name="Lucas S."/>
            <person name="Hammon N."/>
            <person name="Deshpande S."/>
            <person name="Cheng J.F."/>
            <person name="Tapia R."/>
            <person name="Han C."/>
            <person name="Goodwin L."/>
            <person name="Pitluck S."/>
            <person name="Huntemann M."/>
            <person name="Liolios K."/>
            <person name="Ivanova N."/>
            <person name="Pagani I."/>
            <person name="Mavromatis K."/>
            <person name="Ovchinikova G."/>
            <person name="Pati A."/>
            <person name="Chen A."/>
            <person name="Palaniappan K."/>
            <person name="Land M."/>
            <person name="Hauser L."/>
            <person name="Brambilla E.M."/>
            <person name="Huber H."/>
            <person name="Yasawong M."/>
            <person name="Rohde M."/>
            <person name="Spring S."/>
            <person name="Abt B."/>
            <person name="Sikorski J."/>
            <person name="Wirth R."/>
            <person name="Detter J.C."/>
            <person name="Woyke T."/>
            <person name="Bristow J."/>
            <person name="Eisen J.A."/>
            <person name="Markowitz V."/>
            <person name="Hugenholtz P."/>
            <person name="Kyrpides N.C."/>
            <person name="Klenk H.P."/>
            <person name="Lapidus A."/>
        </authorList>
    </citation>
    <scope>NUCLEOTIDE SEQUENCE [LARGE SCALE GENOMIC DNA]</scope>
    <source>
        <strain evidence="8">DSM 11204 / 1A</strain>
    </source>
</reference>
<comment type="subcellular location">
    <subcellularLocation>
        <location evidence="6">Cytoplasm</location>
    </subcellularLocation>
</comment>
<dbReference type="HAMAP" id="MF_01926">
    <property type="entry name" value="PurS"/>
    <property type="match status" value="1"/>
</dbReference>
<keyword evidence="4 6" id="KW-0658">Purine biosynthesis</keyword>
<evidence type="ECO:0000256" key="5">
    <source>
        <dbReference type="ARBA" id="ARBA00022840"/>
    </source>
</evidence>
<evidence type="ECO:0000256" key="3">
    <source>
        <dbReference type="ARBA" id="ARBA00022741"/>
    </source>
</evidence>
<evidence type="ECO:0000256" key="4">
    <source>
        <dbReference type="ARBA" id="ARBA00022755"/>
    </source>
</evidence>
<dbReference type="InterPro" id="IPR003850">
    <property type="entry name" value="PurS"/>
</dbReference>
<dbReference type="InParanoid" id="G0EGT4"/>
<dbReference type="InterPro" id="IPR036604">
    <property type="entry name" value="PurS-like_sf"/>
</dbReference>
<comment type="function">
    <text evidence="6">Part of the phosphoribosylformylglycinamidine synthase complex involved in the purines biosynthetic pathway. Catalyzes the ATP-dependent conversion of formylglycinamide ribonucleotide (FGAR) and glutamine to yield formylglycinamidine ribonucleotide (FGAM) and glutamate. The FGAM synthase complex is composed of three subunits. PurQ produces an ammonia molecule by converting glutamine to glutamate. PurL transfers the ammonia molecule to FGAR to form FGAM in an ATP-dependent manner. PurS interacts with PurQ and PurL and is thought to assist in the transfer of the ammonia molecule from PurQ to PurL.</text>
</comment>
<dbReference type="PANTHER" id="PTHR34696">
    <property type="entry name" value="PHOSPHORIBOSYLFORMYLGLYCINAMIDINE SYNTHASE SUBUNIT PURS"/>
    <property type="match status" value="1"/>
</dbReference>
<keyword evidence="3 6" id="KW-0547">Nucleotide-binding</keyword>